<protein>
    <submittedName>
        <fullName evidence="1">Uncharacterized protein</fullName>
    </submittedName>
</protein>
<dbReference type="PROSITE" id="PS51365">
    <property type="entry name" value="RENAL_DIPEPTIDASE_2"/>
    <property type="match status" value="1"/>
</dbReference>
<dbReference type="Pfam" id="PF01244">
    <property type="entry name" value="Peptidase_M19"/>
    <property type="match status" value="1"/>
</dbReference>
<proteinExistence type="predicted"/>
<reference evidence="1" key="1">
    <citation type="submission" date="2020-01" db="EMBL/GenBank/DDBJ databases">
        <authorList>
            <person name="Seo Y.L."/>
        </authorList>
    </citation>
    <scope>NUCLEOTIDE SEQUENCE</scope>
    <source>
        <strain evidence="1">R11</strain>
    </source>
</reference>
<keyword evidence="2" id="KW-1185">Reference proteome</keyword>
<evidence type="ECO:0000313" key="1">
    <source>
        <dbReference type="EMBL" id="NCD68567.1"/>
    </source>
</evidence>
<dbReference type="GO" id="GO:0006508">
    <property type="term" value="P:proteolysis"/>
    <property type="evidence" value="ECO:0007669"/>
    <property type="project" value="InterPro"/>
</dbReference>
<dbReference type="InterPro" id="IPR032466">
    <property type="entry name" value="Metal_Hydrolase"/>
</dbReference>
<dbReference type="EMBL" id="WWEO01000038">
    <property type="protein sequence ID" value="NCD68567.1"/>
    <property type="molecule type" value="Genomic_DNA"/>
</dbReference>
<organism evidence="1 2">
    <name type="scientific">Mucilaginibacter agri</name>
    <dbReference type="NCBI Taxonomy" id="2695265"/>
    <lineage>
        <taxon>Bacteria</taxon>
        <taxon>Pseudomonadati</taxon>
        <taxon>Bacteroidota</taxon>
        <taxon>Sphingobacteriia</taxon>
        <taxon>Sphingobacteriales</taxon>
        <taxon>Sphingobacteriaceae</taxon>
        <taxon>Mucilaginibacter</taxon>
    </lineage>
</organism>
<dbReference type="RefSeq" id="WP_166584590.1">
    <property type="nucleotide sequence ID" value="NZ_WWEO01000038.1"/>
</dbReference>
<dbReference type="PANTHER" id="PTHR10443">
    <property type="entry name" value="MICROSOMAL DIPEPTIDASE"/>
    <property type="match status" value="1"/>
</dbReference>
<dbReference type="Gene3D" id="3.20.20.140">
    <property type="entry name" value="Metal-dependent hydrolases"/>
    <property type="match status" value="1"/>
</dbReference>
<dbReference type="Proteomes" id="UP000638732">
    <property type="component" value="Unassembled WGS sequence"/>
</dbReference>
<evidence type="ECO:0000313" key="2">
    <source>
        <dbReference type="Proteomes" id="UP000638732"/>
    </source>
</evidence>
<reference evidence="1" key="2">
    <citation type="submission" date="2020-10" db="EMBL/GenBank/DDBJ databases">
        <title>Mucilaginibacter sp. nov., isolated from soil.</title>
        <authorList>
            <person name="Jeon C.O."/>
        </authorList>
    </citation>
    <scope>NUCLEOTIDE SEQUENCE</scope>
    <source>
        <strain evidence="1">R11</strain>
    </source>
</reference>
<accession>A0A965ZF15</accession>
<dbReference type="InterPro" id="IPR008257">
    <property type="entry name" value="Pept_M19"/>
</dbReference>
<dbReference type="SUPFAM" id="SSF51556">
    <property type="entry name" value="Metallo-dependent hydrolases"/>
    <property type="match status" value="1"/>
</dbReference>
<dbReference type="GO" id="GO:0070573">
    <property type="term" value="F:metallodipeptidase activity"/>
    <property type="evidence" value="ECO:0007669"/>
    <property type="project" value="InterPro"/>
</dbReference>
<comment type="caution">
    <text evidence="1">The sequence shown here is derived from an EMBL/GenBank/DDBJ whole genome shotgun (WGS) entry which is preliminary data.</text>
</comment>
<dbReference type="PANTHER" id="PTHR10443:SF12">
    <property type="entry name" value="DIPEPTIDASE"/>
    <property type="match status" value="1"/>
</dbReference>
<name>A0A965ZF15_9SPHI</name>
<gene>
    <name evidence="1" type="ORF">GSY63_04275</name>
</gene>
<dbReference type="AlphaFoldDB" id="A0A965ZF15"/>
<sequence>MERDPLKAVEQQVFDIHCHPALKTWLFPRYHVYDEDIPRGYDFSERCFVNIAQMQAGNVGGAVSVYYLPEAELETERMHSLLLRLGLEVLRFICPRLPLIIEDKSSPSASFAQLVRYINLFENDVAYAADHIGKKAAVAHSYADLLRLTGDGNTVFLHSIEGTHSLGNVPITDDELESNLKQVFDMGVCQITLGHFFENILVSSSGGIPPKLAGSLGYDPETINTYPLGYNGDTAIKMIDNMLEWGILIDLVHCHPGAKQMVYDRNDLRGEAKRPLLFAHTGVREVALRHCPDMPPKFAAYLPDSSDIKRIKDCNGVLGVIFMDYWLTGHDDHAPSMGAVIETILFIRDVPDSNGKAGTYDHIAIGSDLDGFTTVPEDLGGDRMMKDLFNAIANIPGITSDDIDKIGWANYMRVLKAGWGKA</sequence>